<dbReference type="OrthoDB" id="3209779at2"/>
<organism evidence="3 4">
    <name type="scientific">Nakamurella antarctica</name>
    <dbReference type="NCBI Taxonomy" id="1902245"/>
    <lineage>
        <taxon>Bacteria</taxon>
        <taxon>Bacillati</taxon>
        <taxon>Actinomycetota</taxon>
        <taxon>Actinomycetes</taxon>
        <taxon>Nakamurellales</taxon>
        <taxon>Nakamurellaceae</taxon>
        <taxon>Nakamurella</taxon>
    </lineage>
</organism>
<dbReference type="Gene3D" id="3.40.50.1820">
    <property type="entry name" value="alpha/beta hydrolase"/>
    <property type="match status" value="1"/>
</dbReference>
<dbReference type="InterPro" id="IPR050300">
    <property type="entry name" value="GDXG_lipolytic_enzyme"/>
</dbReference>
<dbReference type="Proteomes" id="UP000268084">
    <property type="component" value="Chromosome"/>
</dbReference>
<gene>
    <name evidence="3" type="ORF">EH165_12575</name>
</gene>
<dbReference type="PANTHER" id="PTHR48081">
    <property type="entry name" value="AB HYDROLASE SUPERFAMILY PROTEIN C4A8.06C"/>
    <property type="match status" value="1"/>
</dbReference>
<dbReference type="EMBL" id="CP034170">
    <property type="protein sequence ID" value="AZI58848.1"/>
    <property type="molecule type" value="Genomic_DNA"/>
</dbReference>
<sequence length="324" mass="34814">MLMDATPFVDPEQYLILQAVDPAAPQTWEMSVSDARLSSDAMIEGQRPPVEVGSVRDLVIPAEHRDIPARLYRPGPDPAPLVVFFHGGGWKVGSVNLSDRPIRRLVADTGCAVISIDYRLAPEDPHPAALQDCVAATRWAAENVAELGGDGDFLAVGGDSAGANLAAGVAQMLRDEGGPTLSHQLLVYPVVARDFDTDSYLRFGEGYFLTRKAMQHFWEIYAGPTESPEYVDLYAAGPLDGLPAATVITCGLDPLLDDGEGYARALYEAGVPITYLRYNELIHGSWSMDGTSQGAYQLGVDIAGALRRAITLNRPASAEKTPTT</sequence>
<reference evidence="3 4" key="1">
    <citation type="submission" date="2018-11" db="EMBL/GenBank/DDBJ databases">
        <authorList>
            <person name="Da X."/>
        </authorList>
    </citation>
    <scope>NUCLEOTIDE SEQUENCE [LARGE SCALE GENOMIC DNA]</scope>
    <source>
        <strain evidence="3 4">S14-144</strain>
    </source>
</reference>
<keyword evidence="4" id="KW-1185">Reference proteome</keyword>
<keyword evidence="1 3" id="KW-0378">Hydrolase</keyword>
<feature type="domain" description="Alpha/beta hydrolase fold-3" evidence="2">
    <location>
        <begin position="82"/>
        <end position="285"/>
    </location>
</feature>
<proteinExistence type="predicted"/>
<dbReference type="Pfam" id="PF07859">
    <property type="entry name" value="Abhydrolase_3"/>
    <property type="match status" value="1"/>
</dbReference>
<dbReference type="SUPFAM" id="SSF53474">
    <property type="entry name" value="alpha/beta-Hydrolases"/>
    <property type="match status" value="1"/>
</dbReference>
<dbReference type="GO" id="GO:0016787">
    <property type="term" value="F:hydrolase activity"/>
    <property type="evidence" value="ECO:0007669"/>
    <property type="project" value="UniProtKB-KW"/>
</dbReference>
<evidence type="ECO:0000313" key="4">
    <source>
        <dbReference type="Proteomes" id="UP000268084"/>
    </source>
</evidence>
<evidence type="ECO:0000256" key="1">
    <source>
        <dbReference type="ARBA" id="ARBA00022801"/>
    </source>
</evidence>
<evidence type="ECO:0000259" key="2">
    <source>
        <dbReference type="Pfam" id="PF07859"/>
    </source>
</evidence>
<dbReference type="PANTHER" id="PTHR48081:SF8">
    <property type="entry name" value="ALPHA_BETA HYDROLASE FOLD-3 DOMAIN-CONTAINING PROTEIN-RELATED"/>
    <property type="match status" value="1"/>
</dbReference>
<dbReference type="AlphaFoldDB" id="A0A3G8ZNZ7"/>
<dbReference type="InterPro" id="IPR013094">
    <property type="entry name" value="AB_hydrolase_3"/>
</dbReference>
<dbReference type="KEGG" id="nak:EH165_12575"/>
<name>A0A3G8ZNZ7_9ACTN</name>
<evidence type="ECO:0000313" key="3">
    <source>
        <dbReference type="EMBL" id="AZI58848.1"/>
    </source>
</evidence>
<dbReference type="InterPro" id="IPR029058">
    <property type="entry name" value="AB_hydrolase_fold"/>
</dbReference>
<protein>
    <submittedName>
        <fullName evidence="3">Alpha/beta hydrolase</fullName>
    </submittedName>
</protein>
<accession>A0A3G8ZNZ7</accession>
<reference evidence="3 4" key="2">
    <citation type="submission" date="2018-12" db="EMBL/GenBank/DDBJ databases">
        <title>Nakamurella antarcticus sp. nov., isolated from Antarctica South Shetland Islands soil.</title>
        <authorList>
            <person name="Peng F."/>
        </authorList>
    </citation>
    <scope>NUCLEOTIDE SEQUENCE [LARGE SCALE GENOMIC DNA]</scope>
    <source>
        <strain evidence="3 4">S14-144</strain>
    </source>
</reference>